<accession>A0A286TVE5</accession>
<dbReference type="InterPro" id="IPR019301">
    <property type="entry name" value="Flagellar_prot_FlgJ_N"/>
</dbReference>
<dbReference type="AlphaFoldDB" id="A0A286TVE5"/>
<feature type="domain" description="Flagellar protein FlgJ N-terminal" evidence="1">
    <location>
        <begin position="50"/>
        <end position="98"/>
    </location>
</feature>
<reference evidence="3" key="1">
    <citation type="journal article" date="2017" name="Environ. Microbiol. Rep.">
        <title>Genetic Diversity of Marine Anaerobic Ammonium-Oxidizing Bacteria as Revealed by Genomic and Proteomic Analyses of 'Candidatus Scalindua japonica'.</title>
        <authorList>
            <person name="Oshiki M."/>
            <person name="Mizuto K."/>
            <person name="Kimura Z."/>
            <person name="Kindaichi T."/>
            <person name="Satoh H."/>
            <person name="Okabe S."/>
        </authorList>
    </citation>
    <scope>NUCLEOTIDE SEQUENCE [LARGE SCALE GENOMIC DNA]</scope>
    <source>
        <strain evidence="3">husup-a2</strain>
    </source>
</reference>
<gene>
    <name evidence="2" type="ORF">SCALIN_C04_0299</name>
</gene>
<evidence type="ECO:0000313" key="2">
    <source>
        <dbReference type="EMBL" id="GAX59811.1"/>
    </source>
</evidence>
<name>A0A286TVE5_9BACT</name>
<comment type="caution">
    <text evidence="2">The sequence shown here is derived from an EMBL/GenBank/DDBJ whole genome shotgun (WGS) entry which is preliminary data.</text>
</comment>
<dbReference type="OrthoDB" id="9796740at2"/>
<proteinExistence type="predicted"/>
<protein>
    <submittedName>
        <fullName evidence="2">Rod binding protein</fullName>
    </submittedName>
</protein>
<keyword evidence="3" id="KW-1185">Reference proteome</keyword>
<evidence type="ECO:0000313" key="3">
    <source>
        <dbReference type="Proteomes" id="UP000218542"/>
    </source>
</evidence>
<dbReference type="Pfam" id="PF10135">
    <property type="entry name" value="Rod-binding"/>
    <property type="match status" value="1"/>
</dbReference>
<sequence>MKIPSNSEFMINVAKTDKSLNVLKNNPESSQEIQKAAQDFEAVLLNMVLKAMWKTIPESDLFEKNNASKIYEGFMHTSLSEEMAGNGGLGIAKVLAQQLSREHKNHNVIK</sequence>
<dbReference type="RefSeq" id="WP_096892941.1">
    <property type="nucleotide sequence ID" value="NZ_BAOS01000004.1"/>
</dbReference>
<dbReference type="Proteomes" id="UP000218542">
    <property type="component" value="Unassembled WGS sequence"/>
</dbReference>
<evidence type="ECO:0000259" key="1">
    <source>
        <dbReference type="Pfam" id="PF10135"/>
    </source>
</evidence>
<dbReference type="EMBL" id="BAOS01000004">
    <property type="protein sequence ID" value="GAX59811.1"/>
    <property type="molecule type" value="Genomic_DNA"/>
</dbReference>
<organism evidence="2 3">
    <name type="scientific">Candidatus Scalindua japonica</name>
    <dbReference type="NCBI Taxonomy" id="1284222"/>
    <lineage>
        <taxon>Bacteria</taxon>
        <taxon>Pseudomonadati</taxon>
        <taxon>Planctomycetota</taxon>
        <taxon>Candidatus Brocadiia</taxon>
        <taxon>Candidatus Brocadiales</taxon>
        <taxon>Candidatus Scalinduaceae</taxon>
        <taxon>Candidatus Scalindua</taxon>
    </lineage>
</organism>